<proteinExistence type="inferred from homology"/>
<feature type="binding site" evidence="6">
    <location>
        <begin position="170"/>
        <end position="178"/>
    </location>
    <ligand>
        <name>ATP</name>
        <dbReference type="ChEBI" id="CHEBI:30616"/>
    </ligand>
</feature>
<evidence type="ECO:0000313" key="8">
    <source>
        <dbReference type="EMBL" id="KAH7120788.1"/>
    </source>
</evidence>
<evidence type="ECO:0000256" key="7">
    <source>
        <dbReference type="SAM" id="MobiDB-lite"/>
    </source>
</evidence>
<feature type="region of interest" description="Disordered" evidence="7">
    <location>
        <begin position="120"/>
        <end position="149"/>
    </location>
</feature>
<dbReference type="InterPro" id="IPR002698">
    <property type="entry name" value="FTHF_cligase"/>
</dbReference>
<dbReference type="EC" id="6.3.3.2" evidence="5"/>
<dbReference type="PANTHER" id="PTHR23407:SF1">
    <property type="entry name" value="5-FORMYLTETRAHYDROFOLATE CYCLO-LIGASE"/>
    <property type="match status" value="1"/>
</dbReference>
<feature type="binding site" evidence="6">
    <location>
        <position position="61"/>
    </location>
    <ligand>
        <name>substrate</name>
    </ligand>
</feature>
<accession>A0A9P9DKF1</accession>
<comment type="catalytic activity">
    <reaction evidence="4">
        <text>(6S)-5-formyl-5,6,7,8-tetrahydrofolate + ATP = (6R)-5,10-methenyltetrahydrofolate + ADP + phosphate</text>
        <dbReference type="Rhea" id="RHEA:10488"/>
        <dbReference type="ChEBI" id="CHEBI:30616"/>
        <dbReference type="ChEBI" id="CHEBI:43474"/>
        <dbReference type="ChEBI" id="CHEBI:57455"/>
        <dbReference type="ChEBI" id="CHEBI:57457"/>
        <dbReference type="ChEBI" id="CHEBI:456216"/>
        <dbReference type="EC" id="6.3.3.2"/>
    </reaction>
</comment>
<name>A0A9P9DKF1_9PLEO</name>
<dbReference type="GO" id="GO:0030272">
    <property type="term" value="F:5-formyltetrahydrofolate cyclo-ligase activity"/>
    <property type="evidence" value="ECO:0007669"/>
    <property type="project" value="UniProtKB-EC"/>
</dbReference>
<keyword evidence="3 6" id="KW-0067">ATP-binding</keyword>
<comment type="similarity">
    <text evidence="1">Belongs to the 5-formyltetrahydrofolate cyclo-ligase family.</text>
</comment>
<evidence type="ECO:0000256" key="6">
    <source>
        <dbReference type="PIRSR" id="PIRSR006806-1"/>
    </source>
</evidence>
<evidence type="ECO:0000256" key="1">
    <source>
        <dbReference type="ARBA" id="ARBA00010638"/>
    </source>
</evidence>
<dbReference type="GO" id="GO:0005524">
    <property type="term" value="F:ATP binding"/>
    <property type="evidence" value="ECO:0007669"/>
    <property type="project" value="UniProtKB-KW"/>
</dbReference>
<dbReference type="AlphaFoldDB" id="A0A9P9DKF1"/>
<protein>
    <recommendedName>
        <fullName evidence="5">5-formyltetrahydrofolate cyclo-ligase</fullName>
        <ecNumber evidence="5">6.3.3.2</ecNumber>
    </recommendedName>
</protein>
<organism evidence="8 9">
    <name type="scientific">Dendryphion nanum</name>
    <dbReference type="NCBI Taxonomy" id="256645"/>
    <lineage>
        <taxon>Eukaryota</taxon>
        <taxon>Fungi</taxon>
        <taxon>Dikarya</taxon>
        <taxon>Ascomycota</taxon>
        <taxon>Pezizomycotina</taxon>
        <taxon>Dothideomycetes</taxon>
        <taxon>Pleosporomycetidae</taxon>
        <taxon>Pleosporales</taxon>
        <taxon>Torulaceae</taxon>
        <taxon>Dendryphion</taxon>
    </lineage>
</organism>
<feature type="compositionally biased region" description="Polar residues" evidence="7">
    <location>
        <begin position="123"/>
        <end position="132"/>
    </location>
</feature>
<comment type="caution">
    <text evidence="8">The sequence shown here is derived from an EMBL/GenBank/DDBJ whole genome shotgun (WGS) entry which is preliminary data.</text>
</comment>
<evidence type="ECO:0000256" key="3">
    <source>
        <dbReference type="ARBA" id="ARBA00022840"/>
    </source>
</evidence>
<feature type="binding site" evidence="6">
    <location>
        <begin position="9"/>
        <end position="13"/>
    </location>
    <ligand>
        <name>ATP</name>
        <dbReference type="ChEBI" id="CHEBI:30616"/>
    </ligand>
</feature>
<evidence type="ECO:0000256" key="5">
    <source>
        <dbReference type="ARBA" id="ARBA00038966"/>
    </source>
</evidence>
<dbReference type="PANTHER" id="PTHR23407">
    <property type="entry name" value="ATPASE INHIBITOR/5-FORMYLTETRAHYDROFOLATE CYCLO-LIGASE"/>
    <property type="match status" value="1"/>
</dbReference>
<dbReference type="InterPro" id="IPR024185">
    <property type="entry name" value="FTHF_cligase-like_sf"/>
</dbReference>
<dbReference type="EMBL" id="JAGMWT010000010">
    <property type="protein sequence ID" value="KAH7120788.1"/>
    <property type="molecule type" value="Genomic_DNA"/>
</dbReference>
<dbReference type="SUPFAM" id="SSF100950">
    <property type="entry name" value="NagB/RpiA/CoA transferase-like"/>
    <property type="match status" value="1"/>
</dbReference>
<gene>
    <name evidence="8" type="ORF">B0J11DRAFT_438038</name>
</gene>
<dbReference type="FunFam" id="3.40.50.10420:FF:000007">
    <property type="entry name" value="5-formyltetrahydrofolate cyclo-ligase"/>
    <property type="match status" value="1"/>
</dbReference>
<dbReference type="OrthoDB" id="2015992at2759"/>
<dbReference type="Proteomes" id="UP000700596">
    <property type="component" value="Unassembled WGS sequence"/>
</dbReference>
<dbReference type="GO" id="GO:0035999">
    <property type="term" value="P:tetrahydrofolate interconversion"/>
    <property type="evidence" value="ECO:0007669"/>
    <property type="project" value="TreeGrafter"/>
</dbReference>
<dbReference type="Gene3D" id="3.40.50.10420">
    <property type="entry name" value="NagB/RpiA/CoA transferase-like"/>
    <property type="match status" value="1"/>
</dbReference>
<keyword evidence="2 6" id="KW-0547">Nucleotide-binding</keyword>
<dbReference type="GO" id="GO:0005739">
    <property type="term" value="C:mitochondrion"/>
    <property type="evidence" value="ECO:0007669"/>
    <property type="project" value="TreeGrafter"/>
</dbReference>
<keyword evidence="9" id="KW-1185">Reference proteome</keyword>
<evidence type="ECO:0000256" key="2">
    <source>
        <dbReference type="ARBA" id="ARBA00022741"/>
    </source>
</evidence>
<reference evidence="8" key="1">
    <citation type="journal article" date="2021" name="Nat. Commun.">
        <title>Genetic determinants of endophytism in the Arabidopsis root mycobiome.</title>
        <authorList>
            <person name="Mesny F."/>
            <person name="Miyauchi S."/>
            <person name="Thiergart T."/>
            <person name="Pickel B."/>
            <person name="Atanasova L."/>
            <person name="Karlsson M."/>
            <person name="Huettel B."/>
            <person name="Barry K.W."/>
            <person name="Haridas S."/>
            <person name="Chen C."/>
            <person name="Bauer D."/>
            <person name="Andreopoulos W."/>
            <person name="Pangilinan J."/>
            <person name="LaButti K."/>
            <person name="Riley R."/>
            <person name="Lipzen A."/>
            <person name="Clum A."/>
            <person name="Drula E."/>
            <person name="Henrissat B."/>
            <person name="Kohler A."/>
            <person name="Grigoriev I.V."/>
            <person name="Martin F.M."/>
            <person name="Hacquard S."/>
        </authorList>
    </citation>
    <scope>NUCLEOTIDE SEQUENCE</scope>
    <source>
        <strain evidence="8">MPI-CAGE-CH-0243</strain>
    </source>
</reference>
<dbReference type="InterPro" id="IPR037171">
    <property type="entry name" value="NagB/RpiA_transferase-like"/>
</dbReference>
<evidence type="ECO:0000313" key="9">
    <source>
        <dbReference type="Proteomes" id="UP000700596"/>
    </source>
</evidence>
<dbReference type="GO" id="GO:0009396">
    <property type="term" value="P:folic acid-containing compound biosynthetic process"/>
    <property type="evidence" value="ECO:0007669"/>
    <property type="project" value="TreeGrafter"/>
</dbReference>
<dbReference type="PIRSF" id="PIRSF006806">
    <property type="entry name" value="FTHF_cligase"/>
    <property type="match status" value="1"/>
</dbReference>
<feature type="binding site" evidence="6">
    <location>
        <position position="55"/>
    </location>
    <ligand>
        <name>substrate</name>
    </ligand>
</feature>
<evidence type="ECO:0000256" key="4">
    <source>
        <dbReference type="ARBA" id="ARBA00036539"/>
    </source>
</evidence>
<sequence length="236" mass="25591">MATSISTLKKDLRKKIKAILSELPEAAAAVQTSHATATLLAMPEYKAAKRISVYLSMPSGEISTTSIVHDALKQGKQVFIPYTYKLAAPGANQPKSIMDMLELKSIGDFESLKPDSWGIPTPSKDSISSRGNSFGGHGTTEGKITPGESTETGLDLIVMPGMAFDSKYGRLGHGKGFYDYFLQRCHESSRVPFRVGLSLTEQFLQPNQSVPMDSTDFRLDALVLGDGSLRRADINS</sequence>
<dbReference type="Pfam" id="PF01812">
    <property type="entry name" value="5-FTHF_cyc-lig"/>
    <property type="match status" value="1"/>
</dbReference>